<keyword evidence="1" id="KW-0732">Signal</keyword>
<evidence type="ECO:0000313" key="2">
    <source>
        <dbReference type="EMBL" id="MEL0628104.1"/>
    </source>
</evidence>
<evidence type="ECO:0000313" key="3">
    <source>
        <dbReference type="Proteomes" id="UP001369082"/>
    </source>
</evidence>
<dbReference type="EMBL" id="JBAKAZ010000002">
    <property type="protein sequence ID" value="MEL0628104.1"/>
    <property type="molecule type" value="Genomic_DNA"/>
</dbReference>
<evidence type="ECO:0008006" key="4">
    <source>
        <dbReference type="Google" id="ProtNLM"/>
    </source>
</evidence>
<feature type="chain" id="PRO_5045058894" description="LPP20 lipoprotein" evidence="1">
    <location>
        <begin position="23"/>
        <end position="211"/>
    </location>
</feature>
<dbReference type="PROSITE" id="PS51257">
    <property type="entry name" value="PROKAR_LIPOPROTEIN"/>
    <property type="match status" value="1"/>
</dbReference>
<feature type="signal peptide" evidence="1">
    <location>
        <begin position="1"/>
        <end position="22"/>
    </location>
</feature>
<accession>A0ABU9GLB7</accession>
<comment type="caution">
    <text evidence="2">The sequence shown here is derived from an EMBL/GenBank/DDBJ whole genome shotgun (WGS) entry which is preliminary data.</text>
</comment>
<proteinExistence type="predicted"/>
<name>A0ABU9GLB7_9GAMM</name>
<evidence type="ECO:0000256" key="1">
    <source>
        <dbReference type="SAM" id="SignalP"/>
    </source>
</evidence>
<reference evidence="2 3" key="1">
    <citation type="submission" date="2024-02" db="EMBL/GenBank/DDBJ databases">
        <title>Bacteria isolated from the canopy kelp, Nereocystis luetkeana.</title>
        <authorList>
            <person name="Pfister C.A."/>
            <person name="Younker I.T."/>
            <person name="Light S.H."/>
        </authorList>
    </citation>
    <scope>NUCLEOTIDE SEQUENCE [LARGE SCALE GENOMIC DNA]</scope>
    <source>
        <strain evidence="2 3">TI.1.05</strain>
    </source>
</reference>
<keyword evidence="3" id="KW-1185">Reference proteome</keyword>
<gene>
    <name evidence="2" type="ORF">V6256_00670</name>
</gene>
<dbReference type="RefSeq" id="WP_341596042.1">
    <property type="nucleotide sequence ID" value="NZ_JBAKAZ010000002.1"/>
</dbReference>
<organism evidence="2 3">
    <name type="scientific">Psychromonas aquatilis</name>
    <dbReference type="NCBI Taxonomy" id="2005072"/>
    <lineage>
        <taxon>Bacteria</taxon>
        <taxon>Pseudomonadati</taxon>
        <taxon>Pseudomonadota</taxon>
        <taxon>Gammaproteobacteria</taxon>
        <taxon>Alteromonadales</taxon>
        <taxon>Psychromonadaceae</taxon>
        <taxon>Psychromonas</taxon>
    </lineage>
</organism>
<protein>
    <recommendedName>
        <fullName evidence="4">LPP20 lipoprotein</fullName>
    </recommendedName>
</protein>
<sequence>MRKKTHLLSLPAIALLAACSSSDPTQETSVGEIPSWVLSPQVEDGIAVTECVTWSGSMSIDKQQAIAHARSSLAQRIETKVSTMDKTYREKIEVASALDSGSTFSSVSKQITEQTLIGTSPLKVDIVDIAGKDNLCALVAIGQSETKDIFDSLIDAADRPINNAQKDILYQEFKAQMAQDELSAEVETFNLAPVNLESYNQELDKLTSSDE</sequence>
<dbReference type="Proteomes" id="UP001369082">
    <property type="component" value="Unassembled WGS sequence"/>
</dbReference>